<organism evidence="1 2">
    <name type="scientific">Tenacibaculum phage pT24</name>
    <dbReference type="NCBI Taxonomy" id="1880590"/>
    <lineage>
        <taxon>Viruses</taxon>
        <taxon>Duplodnaviria</taxon>
        <taxon>Heunggongvirae</taxon>
        <taxon>Uroviricota</taxon>
        <taxon>Caudoviricetes</taxon>
        <taxon>Kungbxnavirus</taxon>
        <taxon>Kungbxnavirus pT24</taxon>
    </lineage>
</organism>
<reference evidence="1 2" key="1">
    <citation type="submission" date="2016-07" db="EMBL/GenBank/DDBJ databases">
        <title>Characterization of three bacteriophages infecting bacteria isolated from shrimp culture pond water.</title>
        <authorList>
            <person name="Khoa H.V."/>
        </authorList>
    </citation>
    <scope>NUCLEOTIDE SEQUENCE [LARGE SCALE GENOMIC DNA]</scope>
</reference>
<evidence type="ECO:0000313" key="1">
    <source>
        <dbReference type="EMBL" id="BAV39328.1"/>
    </source>
</evidence>
<proteinExistence type="predicted"/>
<name>A0A1B4XX08_9CAUD</name>
<sequence length="327" mass="37997">MRTKEEIKLAELTLQKCLENVQRFSMFGDDNHEQINAGLRILRDPSPMYKLDEELTYYEDEIDDMATATFILSLGEWFDGNEELVDIIWGEENLVTSLEDEPKNKVPVVCVKLCKDCPFSKTSLKGFLADYEVDDFTRMMSANFSFPCHKNVKDDMTLEAVQQKINNSEMFHCRGYIESFIKSGRTGYGNPKLQEAIDEVKKQGLSDNSMSDYEFKYHHDYIYMVDTCIKKETDFTLFSESVYKSYSPKSFSIDEVAERLQKICLKGHGLEIMGEVRHYISGSFYNRCIGEQDYKSIIRKFHKGCVNLNIDEIYELSINTLKLAKYE</sequence>
<dbReference type="Proteomes" id="UP000224877">
    <property type="component" value="Segment"/>
</dbReference>
<evidence type="ECO:0000313" key="2">
    <source>
        <dbReference type="Proteomes" id="UP000224877"/>
    </source>
</evidence>
<accession>A0A1B4XX08</accession>
<dbReference type="EMBL" id="LC168164">
    <property type="protein sequence ID" value="BAV39328.1"/>
    <property type="molecule type" value="Genomic_DNA"/>
</dbReference>
<keyword evidence="2" id="KW-1185">Reference proteome</keyword>
<protein>
    <submittedName>
        <fullName evidence="1">Uncharacterized protein</fullName>
    </submittedName>
</protein>
<gene>
    <name evidence="1" type="ORF">BPT24_204</name>
</gene>